<reference evidence="3 4" key="1">
    <citation type="submission" date="2018-01" db="EMBL/GenBank/DDBJ databases">
        <authorList>
            <person name="Clerissi C."/>
        </authorList>
    </citation>
    <scope>NUCLEOTIDE SEQUENCE [LARGE SCALE GENOMIC DNA]</scope>
    <source>
        <strain evidence="3">Cupriavidus oxalaticus LMG 2235</strain>
    </source>
</reference>
<dbReference type="Proteomes" id="UP000256862">
    <property type="component" value="Chromosome CO2235"/>
</dbReference>
<evidence type="ECO:0000313" key="4">
    <source>
        <dbReference type="Proteomes" id="UP000256862"/>
    </source>
</evidence>
<name>A0A976BFP4_9BURK</name>
<dbReference type="GeneID" id="303491471"/>
<reference evidence="2 5" key="2">
    <citation type="submission" date="2021-02" db="EMBL/GenBank/DDBJ databases">
        <title>Complete Genome Sequence of Cupriavidus oxalaticus Strain Ox1, a Soil Oxalate-Degrading Species.</title>
        <authorList>
            <person name="Palmieri F."/>
            <person name="Udriet P."/>
            <person name="Deuasquier M."/>
            <person name="Beaudoing E."/>
            <person name="Johnson S.L."/>
            <person name="Davenport K.W."/>
            <person name="Chain P.S."/>
            <person name="Bindschedler S."/>
            <person name="Junier P."/>
        </authorList>
    </citation>
    <scope>NUCLEOTIDE SEQUENCE [LARGE SCALE GENOMIC DNA]</scope>
    <source>
        <strain evidence="2 5">Ox1</strain>
    </source>
</reference>
<evidence type="ECO:0000313" key="3">
    <source>
        <dbReference type="EMBL" id="SPC17335.1"/>
    </source>
</evidence>
<evidence type="ECO:0000256" key="1">
    <source>
        <dbReference type="SAM" id="Phobius"/>
    </source>
</evidence>
<keyword evidence="5" id="KW-1185">Reference proteome</keyword>
<keyword evidence="1" id="KW-0472">Membrane</keyword>
<proteinExistence type="predicted"/>
<dbReference type="AlphaFoldDB" id="A0A976BFP4"/>
<feature type="transmembrane region" description="Helical" evidence="1">
    <location>
        <begin position="6"/>
        <end position="27"/>
    </location>
</feature>
<dbReference type="EMBL" id="CP069812">
    <property type="protein sequence ID" value="QRQ95373.1"/>
    <property type="molecule type" value="Genomic_DNA"/>
</dbReference>
<keyword evidence="1" id="KW-1133">Transmembrane helix</keyword>
<accession>A0A976BFP4</accession>
<evidence type="ECO:0000313" key="2">
    <source>
        <dbReference type="EMBL" id="QRQ95373.1"/>
    </source>
</evidence>
<sequence length="202" mass="22062">MANVDWVTVGAGFVGALLGGGATLLGVRWQLSTAQKDQKDREDRHHAAILKAVHDELETLWDQYLLGVGNDIAALPSGQPFKAYWPVSNDYFTVFHSNAVFLGHLRDDDLRKSLIVAYAGAKGLIDSFRLNNAMVERFENADAFALQSPTPAAQHVARSHLQVLTSYAAVLKQGHVEMEVAVKDALRRLRKAGVLAQNSGKS</sequence>
<dbReference type="EMBL" id="OGUS01000131">
    <property type="protein sequence ID" value="SPC17335.1"/>
    <property type="molecule type" value="Genomic_DNA"/>
</dbReference>
<gene>
    <name evidence="3" type="ORF">CO2235_90209</name>
    <name evidence="2" type="ORF">JTE92_18120</name>
</gene>
<protein>
    <submittedName>
        <fullName evidence="3">Uncharacterized protein</fullName>
    </submittedName>
</protein>
<dbReference type="RefSeq" id="WP_063238524.1">
    <property type="nucleotide sequence ID" value="NZ_CP069810.1"/>
</dbReference>
<evidence type="ECO:0000313" key="5">
    <source>
        <dbReference type="Proteomes" id="UP000623307"/>
    </source>
</evidence>
<dbReference type="OrthoDB" id="6958086at2"/>
<keyword evidence="1" id="KW-0812">Transmembrane</keyword>
<organism evidence="3 4">
    <name type="scientific">Cupriavidus oxalaticus</name>
    <dbReference type="NCBI Taxonomy" id="96344"/>
    <lineage>
        <taxon>Bacteria</taxon>
        <taxon>Pseudomonadati</taxon>
        <taxon>Pseudomonadota</taxon>
        <taxon>Betaproteobacteria</taxon>
        <taxon>Burkholderiales</taxon>
        <taxon>Burkholderiaceae</taxon>
        <taxon>Cupriavidus</taxon>
    </lineage>
</organism>
<dbReference type="Proteomes" id="UP000623307">
    <property type="component" value="Chromosome 2"/>
</dbReference>